<proteinExistence type="inferred from homology"/>
<evidence type="ECO:0000256" key="2">
    <source>
        <dbReference type="ARBA" id="ARBA00023235"/>
    </source>
</evidence>
<reference evidence="4" key="1">
    <citation type="submission" date="2018-05" db="EMBL/GenBank/DDBJ databases">
        <authorList>
            <person name="Lanie J.A."/>
            <person name="Ng W.-L."/>
            <person name="Kazmierczak K.M."/>
            <person name="Andrzejewski T.M."/>
            <person name="Davidsen T.M."/>
            <person name="Wayne K.J."/>
            <person name="Tettelin H."/>
            <person name="Glass J.I."/>
            <person name="Rusch D."/>
            <person name="Podicherti R."/>
            <person name="Tsui H.-C.T."/>
            <person name="Winkler M.E."/>
        </authorList>
    </citation>
    <scope>NUCLEOTIDE SEQUENCE</scope>
</reference>
<keyword evidence="2" id="KW-0413">Isomerase</keyword>
<feature type="non-terminal residue" evidence="4">
    <location>
        <position position="1"/>
    </location>
</feature>
<dbReference type="GO" id="GO:0097367">
    <property type="term" value="F:carbohydrate derivative binding"/>
    <property type="evidence" value="ECO:0007669"/>
    <property type="project" value="InterPro"/>
</dbReference>
<dbReference type="InterPro" id="IPR001347">
    <property type="entry name" value="SIS_dom"/>
</dbReference>
<dbReference type="CDD" id="cd05017">
    <property type="entry name" value="SIS_PGI_PMI_1"/>
    <property type="match status" value="1"/>
</dbReference>
<gene>
    <name evidence="4" type="ORF">METZ01_LOCUS480827</name>
</gene>
<dbReference type="AlphaFoldDB" id="A0A383C7E2"/>
<dbReference type="InterPro" id="IPR035484">
    <property type="entry name" value="SIS_PGI/PMI_1"/>
</dbReference>
<dbReference type="PROSITE" id="PS51464">
    <property type="entry name" value="SIS"/>
    <property type="match status" value="1"/>
</dbReference>
<accession>A0A383C7E2</accession>
<dbReference type="SUPFAM" id="SSF53697">
    <property type="entry name" value="SIS domain"/>
    <property type="match status" value="1"/>
</dbReference>
<evidence type="ECO:0000256" key="1">
    <source>
        <dbReference type="ARBA" id="ARBA00010523"/>
    </source>
</evidence>
<feature type="domain" description="SIS" evidence="3">
    <location>
        <begin position="18"/>
        <end position="163"/>
    </location>
</feature>
<name>A0A383C7E2_9ZZZZ</name>
<dbReference type="Gene3D" id="3.40.50.10490">
    <property type="entry name" value="Glucose-6-phosphate isomerase like protein, domain 1"/>
    <property type="match status" value="2"/>
</dbReference>
<dbReference type="GO" id="GO:1901135">
    <property type="term" value="P:carbohydrate derivative metabolic process"/>
    <property type="evidence" value="ECO:0007669"/>
    <property type="project" value="InterPro"/>
</dbReference>
<dbReference type="GO" id="GO:0004476">
    <property type="term" value="F:mannose-6-phosphate isomerase activity"/>
    <property type="evidence" value="ECO:0007669"/>
    <property type="project" value="InterPro"/>
</dbReference>
<organism evidence="4">
    <name type="scientific">marine metagenome</name>
    <dbReference type="NCBI Taxonomy" id="408172"/>
    <lineage>
        <taxon>unclassified sequences</taxon>
        <taxon>metagenomes</taxon>
        <taxon>ecological metagenomes</taxon>
    </lineage>
</organism>
<dbReference type="InterPro" id="IPR046348">
    <property type="entry name" value="SIS_dom_sf"/>
</dbReference>
<feature type="non-terminal residue" evidence="4">
    <location>
        <position position="242"/>
    </location>
</feature>
<evidence type="ECO:0000259" key="3">
    <source>
        <dbReference type="PROSITE" id="PS51464"/>
    </source>
</evidence>
<sequence>DFPDQIIQSFSIMNNWTSHNEYNDIHSILVLGMGGSAIGGDVARVISQDSCSLPIIVSRSYNIPEWVDPHTLVLASSYSGETEETLSAFAQCRDRKCPVIVLSTGGNITEYADEFGLDRVNIPTGFQPRAALGFSFSLILLLLNQLDFVKDNTISLVADSIEPLNQLSLELCHKDSSAVSVAEQIHTTCPIIYGSEDLTWVAALRFRGQLAENAKMLSFHHHFPEQNHNEIEGWTANPDIMS</sequence>
<dbReference type="EMBL" id="UINC01206375">
    <property type="protein sequence ID" value="SVE27973.1"/>
    <property type="molecule type" value="Genomic_DNA"/>
</dbReference>
<dbReference type="Pfam" id="PF10432">
    <property type="entry name" value="bact-PGI_C"/>
    <property type="match status" value="1"/>
</dbReference>
<dbReference type="GO" id="GO:0004347">
    <property type="term" value="F:glucose-6-phosphate isomerase activity"/>
    <property type="evidence" value="ECO:0007669"/>
    <property type="project" value="InterPro"/>
</dbReference>
<evidence type="ECO:0000313" key="4">
    <source>
        <dbReference type="EMBL" id="SVE27973.1"/>
    </source>
</evidence>
<dbReference type="InterPro" id="IPR019490">
    <property type="entry name" value="Glu6P/Mann6P_isomerase_C"/>
</dbReference>
<dbReference type="GO" id="GO:0005975">
    <property type="term" value="P:carbohydrate metabolic process"/>
    <property type="evidence" value="ECO:0007669"/>
    <property type="project" value="InterPro"/>
</dbReference>
<comment type="similarity">
    <text evidence="1">Belongs to the PGI/PMI family.</text>
</comment>
<protein>
    <recommendedName>
        <fullName evidence="3">SIS domain-containing protein</fullName>
    </recommendedName>
</protein>